<dbReference type="InterPro" id="IPR053147">
    <property type="entry name" value="Hsp_HslJ-like"/>
</dbReference>
<keyword evidence="1" id="KW-0732">Signal</keyword>
<dbReference type="InterPro" id="IPR038670">
    <property type="entry name" value="HslJ-like_sf"/>
</dbReference>
<dbReference type="OrthoDB" id="880459at2"/>
<dbReference type="Gene3D" id="2.40.128.270">
    <property type="match status" value="2"/>
</dbReference>
<dbReference type="EMBL" id="SRPE01000012">
    <property type="protein sequence ID" value="TGN23066.1"/>
    <property type="molecule type" value="Genomic_DNA"/>
</dbReference>
<evidence type="ECO:0000313" key="4">
    <source>
        <dbReference type="Proteomes" id="UP000297998"/>
    </source>
</evidence>
<dbReference type="Pfam" id="PF03724">
    <property type="entry name" value="META"/>
    <property type="match status" value="2"/>
</dbReference>
<comment type="caution">
    <text evidence="3">The sequence shown here is derived from an EMBL/GenBank/DDBJ whole genome shotgun (WGS) entry which is preliminary data.</text>
</comment>
<feature type="chain" id="PRO_5021438687" evidence="1">
    <location>
        <begin position="22"/>
        <end position="260"/>
    </location>
</feature>
<organism evidence="3 4">
    <name type="scientific">Empedobacter tilapiae</name>
    <dbReference type="NCBI Taxonomy" id="2491114"/>
    <lineage>
        <taxon>Bacteria</taxon>
        <taxon>Pseudomonadati</taxon>
        <taxon>Bacteroidota</taxon>
        <taxon>Flavobacteriia</taxon>
        <taxon>Flavobacteriales</taxon>
        <taxon>Weeksellaceae</taxon>
        <taxon>Empedobacter</taxon>
    </lineage>
</organism>
<evidence type="ECO:0000256" key="1">
    <source>
        <dbReference type="SAM" id="SignalP"/>
    </source>
</evidence>
<feature type="signal peptide" evidence="1">
    <location>
        <begin position="1"/>
        <end position="21"/>
    </location>
</feature>
<accession>A0A4Z1AZK0</accession>
<protein>
    <submittedName>
        <fullName evidence="3">META domain-containing protein</fullName>
    </submittedName>
</protein>
<proteinExistence type="predicted"/>
<dbReference type="Proteomes" id="UP000297998">
    <property type="component" value="Unassembled WGS sequence"/>
</dbReference>
<feature type="domain" description="DUF306" evidence="2">
    <location>
        <begin position="42"/>
        <end position="145"/>
    </location>
</feature>
<dbReference type="PANTHER" id="PTHR35535:SF2">
    <property type="entry name" value="DUF306 DOMAIN-CONTAINING PROTEIN"/>
    <property type="match status" value="1"/>
</dbReference>
<feature type="domain" description="DUF306" evidence="2">
    <location>
        <begin position="152"/>
        <end position="258"/>
    </location>
</feature>
<dbReference type="InterPro" id="IPR005184">
    <property type="entry name" value="DUF306_Meta_HslJ"/>
</dbReference>
<dbReference type="PANTHER" id="PTHR35535">
    <property type="entry name" value="HEAT SHOCK PROTEIN HSLJ"/>
    <property type="match status" value="1"/>
</dbReference>
<gene>
    <name evidence="3" type="ORF">E4J94_15090</name>
</gene>
<name>A0A4Z1AZK0_9FLAO</name>
<sequence length="260" mass="28291">MKSTILKISFAAILATGFLSSCSTVSNVIENNENTNNNSILGKWELSQINFMKAASIAEAYPMGAPYLNFISNSMLNASDGCNTLNGGITISGNEITFGNMMSTMKACQNVEDSNFSSKLNGKLKYSISDNKLLLIQGDIVIMTFVRPGTLAGSWELEEFIGKDRSAKSLDDRFPNQKPTLTFQNNKVSGNDGCNNLTGGYLAVGNSLTVKNIATTRMACQGVDSDAFGERFNNVNKYEIKDGKLILFANDVKTMVFKKK</sequence>
<evidence type="ECO:0000313" key="3">
    <source>
        <dbReference type="EMBL" id="TGN23066.1"/>
    </source>
</evidence>
<dbReference type="AlphaFoldDB" id="A0A4Z1AZK0"/>
<keyword evidence="4" id="KW-1185">Reference proteome</keyword>
<reference evidence="3 4" key="1">
    <citation type="submission" date="2019-03" db="EMBL/GenBank/DDBJ databases">
        <title>Empedobacter tilapiae sp. nov., isolated from an intestine of Nile tilapia Oreochromis niloticus.</title>
        <authorList>
            <person name="Kim Y.-O."/>
            <person name="Yoon J.-H."/>
        </authorList>
    </citation>
    <scope>NUCLEOTIDE SEQUENCE [LARGE SCALE GENOMIC DNA]</scope>
    <source>
        <strain evidence="3 4">MRS2</strain>
    </source>
</reference>
<dbReference type="PROSITE" id="PS51257">
    <property type="entry name" value="PROKAR_LIPOPROTEIN"/>
    <property type="match status" value="1"/>
</dbReference>
<evidence type="ECO:0000259" key="2">
    <source>
        <dbReference type="Pfam" id="PF03724"/>
    </source>
</evidence>
<dbReference type="RefSeq" id="WP_135836624.1">
    <property type="nucleotide sequence ID" value="NZ_SRPE01000012.1"/>
</dbReference>